<reference evidence="1 2" key="1">
    <citation type="journal article" date="2018" name="Sci. Rep.">
        <title>Characterisation of pathogen-specific regions and novel effector candidates in Fusarium oxysporum f. sp. cepae.</title>
        <authorList>
            <person name="Armitage A.D."/>
            <person name="Taylor A."/>
            <person name="Sobczyk M.K."/>
            <person name="Baxter L."/>
            <person name="Greenfield B.P."/>
            <person name="Bates H.J."/>
            <person name="Wilson F."/>
            <person name="Jackson A.C."/>
            <person name="Ott S."/>
            <person name="Harrison R.J."/>
            <person name="Clarkson J.P."/>
        </authorList>
    </citation>
    <scope>NUCLEOTIDE SEQUENCE [LARGE SCALE GENOMIC DNA]</scope>
    <source>
        <strain evidence="1 2">FoC_Fus2</strain>
    </source>
</reference>
<dbReference type="InterPro" id="IPR050464">
    <property type="entry name" value="Zeta_carotene_desat/Oxidored"/>
</dbReference>
<comment type="caution">
    <text evidence="1">The sequence shown here is derived from an EMBL/GenBank/DDBJ whole genome shotgun (WGS) entry which is preliminary data.</text>
</comment>
<gene>
    <name evidence="1" type="ORF">BFJ65_g17591</name>
</gene>
<evidence type="ECO:0008006" key="3">
    <source>
        <dbReference type="Google" id="ProtNLM"/>
    </source>
</evidence>
<dbReference type="PANTHER" id="PTHR42923">
    <property type="entry name" value="PROTOPORPHYRINOGEN OXIDASE"/>
    <property type="match status" value="1"/>
</dbReference>
<organism evidence="1 2">
    <name type="scientific">Fusarium oxysporum f. sp. cepae</name>
    <dbReference type="NCBI Taxonomy" id="396571"/>
    <lineage>
        <taxon>Eukaryota</taxon>
        <taxon>Fungi</taxon>
        <taxon>Dikarya</taxon>
        <taxon>Ascomycota</taxon>
        <taxon>Pezizomycotina</taxon>
        <taxon>Sordariomycetes</taxon>
        <taxon>Hypocreomycetidae</taxon>
        <taxon>Hypocreales</taxon>
        <taxon>Nectriaceae</taxon>
        <taxon>Fusarium</taxon>
        <taxon>Fusarium oxysporum species complex</taxon>
    </lineage>
</organism>
<name>A0A3L6MT57_FUSOX</name>
<dbReference type="AlphaFoldDB" id="A0A3L6MT57"/>
<evidence type="ECO:0000313" key="2">
    <source>
        <dbReference type="Proteomes" id="UP000270866"/>
    </source>
</evidence>
<dbReference type="Proteomes" id="UP000270866">
    <property type="component" value="Unassembled WGS sequence"/>
</dbReference>
<protein>
    <recommendedName>
        <fullName evidence="3">Amine oxidase domain-containing protein</fullName>
    </recommendedName>
</protein>
<dbReference type="InterPro" id="IPR036188">
    <property type="entry name" value="FAD/NAD-bd_sf"/>
</dbReference>
<proteinExistence type="predicted"/>
<dbReference type="Gene3D" id="3.50.50.60">
    <property type="entry name" value="FAD/NAD(P)-binding domain"/>
    <property type="match status" value="1"/>
</dbReference>
<dbReference type="GO" id="GO:0016491">
    <property type="term" value="F:oxidoreductase activity"/>
    <property type="evidence" value="ECO:0007669"/>
    <property type="project" value="TreeGrafter"/>
</dbReference>
<accession>A0A3L6MT57</accession>
<evidence type="ECO:0000313" key="1">
    <source>
        <dbReference type="EMBL" id="RKK07387.1"/>
    </source>
</evidence>
<dbReference type="EMBL" id="MRCU01000016">
    <property type="protein sequence ID" value="RKK07387.1"/>
    <property type="molecule type" value="Genomic_DNA"/>
</dbReference>
<dbReference type="Pfam" id="PF13450">
    <property type="entry name" value="NAD_binding_8"/>
    <property type="match status" value="1"/>
</dbReference>
<dbReference type="PANTHER" id="PTHR42923:SF42">
    <property type="entry name" value="AMINE OXIDASE DOMAIN-CONTAINING PROTEIN"/>
    <property type="match status" value="1"/>
</dbReference>
<sequence length="519" mass="57837">MASSTSDASCQEVRVAIVGTGLAGLTTAHILQNDDRKRYSVTLFEQADTLSFDSASISVRNARTGVVERIDLPMRASAGGYYANLMMMYEYLGISFHPVKFLFVFTRNLLLSEGSGSVPNTSQEYIYQSPVADPGTYFVHASNLHQTPPPWPGTRGVIHHIAETVFLILCQAWFTLACFFVPPRTVHPFGAKLQHPRSETLAEYTERIRLPRYYVSHYLLPLVCSVSTCSHEDMLKFPASDVVSYKKLSHHHQHYTVCGGVHQVESKLTAGIQDVRTGARVLEVLSSTESGVIVRWQSSKGTLDVMEETFDRVVLAVSPDVVGRIFKPLRSKMEKIPTRRVDSSVLVPMAAEPDIYSIVNNTEIPTGVCMHHQVEIQDAQTINLRTQFIRGDTQTEALHRIPSGLVVSTCSLDLSPEAETLYTSTFTRVLRTSESRAIIKSITDRPGFSRKRDCGVNDWNRWTNGEGNVWLTGAWCWDGMVLLEGCVVSAMRVAEEFGVTVPWKKSTTNNHVMLDEGQS</sequence>
<dbReference type="SUPFAM" id="SSF51905">
    <property type="entry name" value="FAD/NAD(P)-binding domain"/>
    <property type="match status" value="1"/>
</dbReference>